<evidence type="ECO:0000313" key="2">
    <source>
        <dbReference type="Proteomes" id="UP000248806"/>
    </source>
</evidence>
<dbReference type="AlphaFoldDB" id="A0A326UEW7"/>
<name>A0A326UEW7_THEHA</name>
<proteinExistence type="predicted"/>
<reference evidence="1 2" key="1">
    <citation type="submission" date="2018-06" db="EMBL/GenBank/DDBJ databases">
        <title>Genomic Encyclopedia of Archaeal and Bacterial Type Strains, Phase II (KMG-II): from individual species to whole genera.</title>
        <authorList>
            <person name="Goeker M."/>
        </authorList>
    </citation>
    <scope>NUCLEOTIDE SEQUENCE [LARGE SCALE GENOMIC DNA]</scope>
    <source>
        <strain evidence="1 2">ATCC BAA-1881</strain>
    </source>
</reference>
<dbReference type="RefSeq" id="WP_111318732.1">
    <property type="nucleotide sequence ID" value="NZ_BIFX01000001.1"/>
</dbReference>
<sequence length="100" mass="11441">MYRFKGFDSAECGDSMSALETLVNAWMEAERPRIRYMCQSMRGEHILLSFVYEDTRELEKRVATQAQTGVTGGLPRIYDEDLIDECPTSPRIPVTPPPMH</sequence>
<protein>
    <submittedName>
        <fullName evidence="1">Uncharacterized protein</fullName>
    </submittedName>
</protein>
<accession>A0A326UEW7</accession>
<dbReference type="Proteomes" id="UP000248806">
    <property type="component" value="Unassembled WGS sequence"/>
</dbReference>
<evidence type="ECO:0000313" key="1">
    <source>
        <dbReference type="EMBL" id="PZW36465.1"/>
    </source>
</evidence>
<gene>
    <name evidence="1" type="ORF">EI42_00639</name>
</gene>
<organism evidence="1 2">
    <name type="scientific">Thermosporothrix hazakensis</name>
    <dbReference type="NCBI Taxonomy" id="644383"/>
    <lineage>
        <taxon>Bacteria</taxon>
        <taxon>Bacillati</taxon>
        <taxon>Chloroflexota</taxon>
        <taxon>Ktedonobacteria</taxon>
        <taxon>Ktedonobacterales</taxon>
        <taxon>Thermosporotrichaceae</taxon>
        <taxon>Thermosporothrix</taxon>
    </lineage>
</organism>
<keyword evidence="2" id="KW-1185">Reference proteome</keyword>
<comment type="caution">
    <text evidence="1">The sequence shown here is derived from an EMBL/GenBank/DDBJ whole genome shotgun (WGS) entry which is preliminary data.</text>
</comment>
<dbReference type="OrthoDB" id="163166at2"/>
<dbReference type="EMBL" id="QKUF01000001">
    <property type="protein sequence ID" value="PZW36465.1"/>
    <property type="molecule type" value="Genomic_DNA"/>
</dbReference>